<dbReference type="InterPro" id="IPR033031">
    <property type="entry name" value="Scc2/Nipped-B"/>
</dbReference>
<feature type="region of interest" description="Disordered" evidence="2">
    <location>
        <begin position="1622"/>
        <end position="1644"/>
    </location>
</feature>
<feature type="compositionally biased region" description="Low complexity" evidence="2">
    <location>
        <begin position="167"/>
        <end position="186"/>
    </location>
</feature>
<dbReference type="PANTHER" id="PTHR21704">
    <property type="entry name" value="NIPPED-B-LIKE PROTEIN DELANGIN SCC2-RELATED"/>
    <property type="match status" value="1"/>
</dbReference>
<keyword evidence="5" id="KW-1185">Reference proteome</keyword>
<name>A0A6A6WXA1_9PLEO</name>
<dbReference type="GO" id="GO:0071169">
    <property type="term" value="P:establishment of protein localization to chromatin"/>
    <property type="evidence" value="ECO:0007669"/>
    <property type="project" value="TreeGrafter"/>
</dbReference>
<dbReference type="CDD" id="cd23958">
    <property type="entry name" value="SCC2"/>
    <property type="match status" value="1"/>
</dbReference>
<feature type="region of interest" description="Disordered" evidence="2">
    <location>
        <begin position="153"/>
        <end position="187"/>
    </location>
</feature>
<dbReference type="Proteomes" id="UP000799757">
    <property type="component" value="Unassembled WGS sequence"/>
</dbReference>
<sequence>MSGPSNGSWHSAMPFRPPTVDEALPYSPFTSVVPFSPDIIPFPSTEPPTPPTTLTPEQQTAAKKAVGILNDEIRGTSSTAEHLQHTLLQLQDLLNPSELSQFEFKAATQLATPPPESPSTSQAHGPVPLNAPSLSPFASMLLKHTDVSYLHAGLQSPQRHKQQRALPRQPVSQPSSQPASQPHTSSANDVALAHNANMQYPASTSSSAISNTPSRPRPAVVIKPHGPSGPREEYKRYDAGISDGALKRKQENARANNELPAMRAHEREIAERKTKDMLKLLNKLSEARHEGHDDHSEYFSTITAVEAEVTVLNNKGLTGLSNAISNLVNMGCFSALPLEKTLFLQSLCEPSIAATSELPQDLTEGDVKGWLDMAQSGLQACELVLRTMVNGAEDRRICSEDVVRDIIKTLKHVLDMCIIPIVESRRTGSSSDLFQISSANKDAIQTVLRSCGYVLSSLATLIGKVNLAETALSPIEYIAFSIIFVQNGESEKESALEVKKCEAFRQKAMDVLVQIFACHSDQRNSITIEVLNNLEKLPDKRASARQFKSSREAPIMLVSALFMRIVQAAACRNSQEERTATQTGATKPDDDDESESSESETENQHLKKGARKATKRNPSDIANKLMDDATRVALDISHFLVTRARNVSKSGDKPFRNLLDLFIEDFCNVLGSPEWPAAALLLEKLLGYMVNIVQNNTKEMNVPDKDMALATLGRMGGGIIDFSIRLKQHRRGLDISQSELSNKLVRLADDAFENSINNHDLLGLEGPYWVVLDALPKYLKPQASQDDPHLQSVNGCHITFWMHAFNQAFKSNEEDGSRHKSIDLLEVELRKLVLDPDWLSREYKSQNVTDAQRQLAAGIVTLQSSFCKYLPGVINTLINNTKNTSAMLKARAMSSLTQLIEKDPRMINEQTFISITRLLADSSPKVRENTVSLISKCLEQNPSLERHCLGSILQLINDSATGPKKRAIKLLKDIYIGATSKENKLSIATCLLIPVQDDDKGISDLTCQTLEDIWLAPESSNARSDDNQRKFGRDKKVSLLVDTVQKIQGHATHLEAFETFFTTVLSSKAKYSSANFKICKELVAVMVEGVIGTESGVGENSQARILQTLSIFAKVNQSLFTSDQVQLLKLYVKDLASTADLPVLRPTVTIFRYVFPTLPSLQEAFAEEVRISLSQTVSKLAGWAAQCHPTCRETLLDVAHCLWMISPLVKGDSPTALQGIQKLMTLISSVVVQLEPYSTGAPKKVHAITSYLTILGVFGKVCDFDRYIDLWRRTLLNSAQKAINNKQLTANQLKRLIEWKGNSVSALLLEGVRPFTLQSWEMSVREQALRSAGEICQQSPKMFMRIDVEKAFKLVFINQNNLELKRAVLTQFRDFFTSAERRSETGAEIAVGEGAIRGAARLDTSFLASDNDSATLHLAQKFLSDIVSIALGKADDLALLATNIIISISRQGLVHPKEVGPALIALETSPVPQISQKAFLEHQKIHLQHETMFEKEYMAAITQAFVYQRDVCNDSHGLTQPTFKPKMHLLFNVLKTGGRKTLKKFLTNICKQIDFELSKLDCTGAIPDVVLFARFCLENLGLFDYARIDEIVQLISSLESIVLKHTGPAVALAIETEIPQHLSKPAQQSQEFTDEGTSSNPTVQDYTANLIPEARLRQLTVACMILQMMWETRSFIRRIYNMQGKITAKDFQKPATRMNFVSGKELWDRMSSIMTSMDNRESMMKQCNDFAELLEVDREAKFNDEDIDASDQLAKAAAGYETPDEDAPNGEGPSNGRGKKRKSSAVGGNTPKKSRSRVKKVPNRKGSKTPDGDDWD</sequence>
<feature type="compositionally biased region" description="Polar residues" evidence="2">
    <location>
        <begin position="1625"/>
        <end position="1644"/>
    </location>
</feature>
<dbReference type="InterPro" id="IPR016024">
    <property type="entry name" value="ARM-type_fold"/>
</dbReference>
<evidence type="ECO:0000313" key="4">
    <source>
        <dbReference type="EMBL" id="KAF2788722.1"/>
    </source>
</evidence>
<feature type="region of interest" description="Disordered" evidence="2">
    <location>
        <begin position="1753"/>
        <end position="1816"/>
    </location>
</feature>
<dbReference type="Gene3D" id="1.25.10.10">
    <property type="entry name" value="Leucine-rich Repeat Variant"/>
    <property type="match status" value="1"/>
</dbReference>
<dbReference type="GO" id="GO:1990414">
    <property type="term" value="P:replication-born double-strand break repair via sister chromatid exchange"/>
    <property type="evidence" value="ECO:0007669"/>
    <property type="project" value="TreeGrafter"/>
</dbReference>
<feature type="compositionally biased region" description="Basic residues" evidence="2">
    <location>
        <begin position="1792"/>
        <end position="1807"/>
    </location>
</feature>
<comment type="similarity">
    <text evidence="1">Belongs to the SCC2/Nipped-B family.</text>
</comment>
<gene>
    <name evidence="4" type="ORF">K505DRAFT_378703</name>
</gene>
<feature type="region of interest" description="Disordered" evidence="2">
    <location>
        <begin position="201"/>
        <end position="235"/>
    </location>
</feature>
<dbReference type="GO" id="GO:0034087">
    <property type="term" value="P:establishment of mitotic sister chromatid cohesion"/>
    <property type="evidence" value="ECO:0007669"/>
    <property type="project" value="TreeGrafter"/>
</dbReference>
<keyword evidence="1" id="KW-0539">Nucleus</keyword>
<feature type="region of interest" description="Disordered" evidence="2">
    <location>
        <begin position="109"/>
        <end position="131"/>
    </location>
</feature>
<keyword evidence="1" id="KW-0131">Cell cycle</keyword>
<dbReference type="InterPro" id="IPR011989">
    <property type="entry name" value="ARM-like"/>
</dbReference>
<dbReference type="GO" id="GO:0140588">
    <property type="term" value="P:chromatin looping"/>
    <property type="evidence" value="ECO:0007669"/>
    <property type="project" value="InterPro"/>
</dbReference>
<evidence type="ECO:0000259" key="3">
    <source>
        <dbReference type="Pfam" id="PF12830"/>
    </source>
</evidence>
<reference evidence="4" key="1">
    <citation type="journal article" date="2020" name="Stud. Mycol.">
        <title>101 Dothideomycetes genomes: a test case for predicting lifestyles and emergence of pathogens.</title>
        <authorList>
            <person name="Haridas S."/>
            <person name="Albert R."/>
            <person name="Binder M."/>
            <person name="Bloem J."/>
            <person name="Labutti K."/>
            <person name="Salamov A."/>
            <person name="Andreopoulos B."/>
            <person name="Baker S."/>
            <person name="Barry K."/>
            <person name="Bills G."/>
            <person name="Bluhm B."/>
            <person name="Cannon C."/>
            <person name="Castanera R."/>
            <person name="Culley D."/>
            <person name="Daum C."/>
            <person name="Ezra D."/>
            <person name="Gonzalez J."/>
            <person name="Henrissat B."/>
            <person name="Kuo A."/>
            <person name="Liang C."/>
            <person name="Lipzen A."/>
            <person name="Lutzoni F."/>
            <person name="Magnuson J."/>
            <person name="Mondo S."/>
            <person name="Nolan M."/>
            <person name="Ohm R."/>
            <person name="Pangilinan J."/>
            <person name="Park H.-J."/>
            <person name="Ramirez L."/>
            <person name="Alfaro M."/>
            <person name="Sun H."/>
            <person name="Tritt A."/>
            <person name="Yoshinaga Y."/>
            <person name="Zwiers L.-H."/>
            <person name="Turgeon B."/>
            <person name="Goodwin S."/>
            <person name="Spatafora J."/>
            <person name="Crous P."/>
            <person name="Grigoriev I."/>
        </authorList>
    </citation>
    <scope>NUCLEOTIDE SEQUENCE</scope>
    <source>
        <strain evidence="4">CBS 109.77</strain>
    </source>
</reference>
<dbReference type="PANTHER" id="PTHR21704:SF18">
    <property type="entry name" value="NIPPED-B-LIKE PROTEIN"/>
    <property type="match status" value="1"/>
</dbReference>
<comment type="subcellular location">
    <subcellularLocation>
        <location evidence="1">Nucleus</location>
    </subcellularLocation>
</comment>
<feature type="compositionally biased region" description="Low complexity" evidence="2">
    <location>
        <begin position="201"/>
        <end position="214"/>
    </location>
</feature>
<evidence type="ECO:0000313" key="5">
    <source>
        <dbReference type="Proteomes" id="UP000799757"/>
    </source>
</evidence>
<accession>A0A6A6WXA1</accession>
<proteinExistence type="inferred from homology"/>
<dbReference type="Pfam" id="PF12830">
    <property type="entry name" value="Nipped-B_C"/>
    <property type="match status" value="1"/>
</dbReference>
<dbReference type="OrthoDB" id="418242at2759"/>
<dbReference type="SUPFAM" id="SSF48371">
    <property type="entry name" value="ARM repeat"/>
    <property type="match status" value="1"/>
</dbReference>
<dbReference type="GO" id="GO:0061775">
    <property type="term" value="F:cohesin loader activity"/>
    <property type="evidence" value="ECO:0007669"/>
    <property type="project" value="InterPro"/>
</dbReference>
<dbReference type="CDD" id="cd22541">
    <property type="entry name" value="SP5_N"/>
    <property type="match status" value="1"/>
</dbReference>
<keyword evidence="1" id="KW-0677">Repeat</keyword>
<organism evidence="4 5">
    <name type="scientific">Melanomma pulvis-pyrius CBS 109.77</name>
    <dbReference type="NCBI Taxonomy" id="1314802"/>
    <lineage>
        <taxon>Eukaryota</taxon>
        <taxon>Fungi</taxon>
        <taxon>Dikarya</taxon>
        <taxon>Ascomycota</taxon>
        <taxon>Pezizomycotina</taxon>
        <taxon>Dothideomycetes</taxon>
        <taxon>Pleosporomycetidae</taxon>
        <taxon>Pleosporales</taxon>
        <taxon>Melanommataceae</taxon>
        <taxon>Melanomma</taxon>
    </lineage>
</organism>
<dbReference type="GO" id="GO:0090694">
    <property type="term" value="C:Scc2-Scc4 cohesin loading complex"/>
    <property type="evidence" value="ECO:0007669"/>
    <property type="project" value="TreeGrafter"/>
</dbReference>
<feature type="region of interest" description="Disordered" evidence="2">
    <location>
        <begin position="573"/>
        <end position="620"/>
    </location>
</feature>
<evidence type="ECO:0000256" key="2">
    <source>
        <dbReference type="SAM" id="MobiDB-lite"/>
    </source>
</evidence>
<dbReference type="GO" id="GO:0010468">
    <property type="term" value="P:regulation of gene expression"/>
    <property type="evidence" value="ECO:0007669"/>
    <property type="project" value="InterPro"/>
</dbReference>
<feature type="compositionally biased region" description="Acidic residues" evidence="2">
    <location>
        <begin position="589"/>
        <end position="601"/>
    </location>
</feature>
<feature type="compositionally biased region" description="Basic residues" evidence="2">
    <location>
        <begin position="606"/>
        <end position="615"/>
    </location>
</feature>
<dbReference type="InterPro" id="IPR024986">
    <property type="entry name" value="Nipped-B_C"/>
</dbReference>
<protein>
    <recommendedName>
        <fullName evidence="1">Sister chromatid cohesion protein</fullName>
    </recommendedName>
</protein>
<dbReference type="EMBL" id="MU002192">
    <property type="protein sequence ID" value="KAF2788722.1"/>
    <property type="molecule type" value="Genomic_DNA"/>
</dbReference>
<feature type="domain" description="Sister chromatid cohesion C-terminal" evidence="3">
    <location>
        <begin position="1417"/>
        <end position="1601"/>
    </location>
</feature>
<evidence type="ECO:0000256" key="1">
    <source>
        <dbReference type="RuleBase" id="RU364107"/>
    </source>
</evidence>
<dbReference type="GO" id="GO:0003682">
    <property type="term" value="F:chromatin binding"/>
    <property type="evidence" value="ECO:0007669"/>
    <property type="project" value="TreeGrafter"/>
</dbReference>